<dbReference type="InterPro" id="IPR012332">
    <property type="entry name" value="Autotransporter_pectin_lyase_C"/>
</dbReference>
<protein>
    <submittedName>
        <fullName evidence="2">Outer membrane autotransporter barrel domain protein</fullName>
    </submittedName>
</protein>
<comment type="caution">
    <text evidence="2">The sequence shown here is derived from an EMBL/GenBank/DDBJ whole genome shotgun (WGS) entry which is preliminary data.</text>
</comment>
<dbReference type="EMBL" id="AUZX01006432">
    <property type="protein sequence ID" value="EQD63650.1"/>
    <property type="molecule type" value="Genomic_DNA"/>
</dbReference>
<proteinExistence type="predicted"/>
<gene>
    <name evidence="2" type="ORF">B1A_09030</name>
</gene>
<dbReference type="AlphaFoldDB" id="T1CAX3"/>
<feature type="non-terminal residue" evidence="2">
    <location>
        <position position="474"/>
    </location>
</feature>
<dbReference type="NCBIfam" id="TIGR02601">
    <property type="entry name" value="autotrns_rpt"/>
    <property type="match status" value="3"/>
</dbReference>
<dbReference type="InterPro" id="IPR051551">
    <property type="entry name" value="Autotransporter_adhesion"/>
</dbReference>
<dbReference type="InterPro" id="IPR011050">
    <property type="entry name" value="Pectin_lyase_fold/virulence"/>
</dbReference>
<keyword evidence="1" id="KW-0732">Signal</keyword>
<dbReference type="PANTHER" id="PTHR35037:SF3">
    <property type="entry name" value="C-TERMINAL REGION OF AIDA-LIKE PROTEIN"/>
    <property type="match status" value="1"/>
</dbReference>
<evidence type="ECO:0000313" key="2">
    <source>
        <dbReference type="EMBL" id="EQD63650.1"/>
    </source>
</evidence>
<dbReference type="SUPFAM" id="SSF51126">
    <property type="entry name" value="Pectin lyase-like"/>
    <property type="match status" value="2"/>
</dbReference>
<dbReference type="InterPro" id="IPR013425">
    <property type="entry name" value="Autotrns_rpt"/>
</dbReference>
<reference evidence="2" key="1">
    <citation type="submission" date="2013-08" db="EMBL/GenBank/DDBJ databases">
        <authorList>
            <person name="Mendez C."/>
            <person name="Richter M."/>
            <person name="Ferrer M."/>
            <person name="Sanchez J."/>
        </authorList>
    </citation>
    <scope>NUCLEOTIDE SEQUENCE</scope>
</reference>
<reference evidence="2" key="2">
    <citation type="journal article" date="2014" name="ISME J.">
        <title>Microbial stratification in low pH oxic and suboxic macroscopic growths along an acid mine drainage.</title>
        <authorList>
            <person name="Mendez-Garcia C."/>
            <person name="Mesa V."/>
            <person name="Sprenger R.R."/>
            <person name="Richter M."/>
            <person name="Diez M.S."/>
            <person name="Solano J."/>
            <person name="Bargiela R."/>
            <person name="Golyshina O.V."/>
            <person name="Manteca A."/>
            <person name="Ramos J.L."/>
            <person name="Gallego J.R."/>
            <person name="Llorente I."/>
            <person name="Martins Dos Santos V.A."/>
            <person name="Jensen O.N."/>
            <person name="Pelaez A.I."/>
            <person name="Sanchez J."/>
            <person name="Ferrer M."/>
        </authorList>
    </citation>
    <scope>NUCLEOTIDE SEQUENCE</scope>
</reference>
<organism evidence="2">
    <name type="scientific">mine drainage metagenome</name>
    <dbReference type="NCBI Taxonomy" id="410659"/>
    <lineage>
        <taxon>unclassified sequences</taxon>
        <taxon>metagenomes</taxon>
        <taxon>ecological metagenomes</taxon>
    </lineage>
</organism>
<sequence length="474" mass="44982">MLQIGSDASLGAVSGGVTLDGGILGISGTSDTTTARTVTLGSAGGGLDIEAAGNTFTLASALSGTGGFVKQGAGSLILTGANSYSGGTTIAQGLLQIGNGSAGATLGSGTVLDNGSLIFDTSSNNTLAGVLSGTGSLTQMGSGTLVLTGANSYSGTTTIDAGTLQVGNGGSAGSLGSGTGTITDNGMLAIDLAGTVTLGNAITGMGGFNQLGAGTTILDGINTYSGGTTVSAGTLEIGDATHGSAAIAGSVTVDSGATLRGHGTIGGNVSNAGTVMPGGSLGSLTVNGNYTQSAGATLALGVSPRTVAGSGYSQLQVGGTASLDGGLLIEPLAGNYTIGSMYDLLHATGGVSGTFASTFDNPAFATYLTPVVTYSANDVTLQLNANAAAFSSSMPNYASSNALALDSTFATVLGGAGSAPGTGMGLGRKGAWVQYSGSNGALGGTQQSTRIAALGFGVAPEHGLVVGGALSADT</sequence>
<dbReference type="Pfam" id="PF12951">
    <property type="entry name" value="PATR"/>
    <property type="match status" value="3"/>
</dbReference>
<name>T1CAX3_9ZZZZ</name>
<dbReference type="PANTHER" id="PTHR35037">
    <property type="entry name" value="C-TERMINAL REGION OF AIDA-LIKE PROTEIN"/>
    <property type="match status" value="1"/>
</dbReference>
<accession>T1CAX3</accession>
<dbReference type="Gene3D" id="2.160.20.20">
    <property type="match status" value="1"/>
</dbReference>
<evidence type="ECO:0000256" key="1">
    <source>
        <dbReference type="ARBA" id="ARBA00022729"/>
    </source>
</evidence>